<comment type="caution">
    <text evidence="2">The sequence shown here is derived from an EMBL/GenBank/DDBJ whole genome shotgun (WGS) entry which is preliminary data.</text>
</comment>
<name>A0AAW0XWS5_CHEQU</name>
<feature type="chain" id="PRO_5043564672" evidence="1">
    <location>
        <begin position="23"/>
        <end position="147"/>
    </location>
</feature>
<evidence type="ECO:0000313" key="3">
    <source>
        <dbReference type="Proteomes" id="UP001445076"/>
    </source>
</evidence>
<keyword evidence="1" id="KW-0732">Signal</keyword>
<dbReference type="EMBL" id="JARKIK010000022">
    <property type="protein sequence ID" value="KAK8744301.1"/>
    <property type="molecule type" value="Genomic_DNA"/>
</dbReference>
<proteinExistence type="predicted"/>
<evidence type="ECO:0000313" key="2">
    <source>
        <dbReference type="EMBL" id="KAK8744301.1"/>
    </source>
</evidence>
<organism evidence="2 3">
    <name type="scientific">Cherax quadricarinatus</name>
    <name type="common">Australian red claw crayfish</name>
    <dbReference type="NCBI Taxonomy" id="27406"/>
    <lineage>
        <taxon>Eukaryota</taxon>
        <taxon>Metazoa</taxon>
        <taxon>Ecdysozoa</taxon>
        <taxon>Arthropoda</taxon>
        <taxon>Crustacea</taxon>
        <taxon>Multicrustacea</taxon>
        <taxon>Malacostraca</taxon>
        <taxon>Eumalacostraca</taxon>
        <taxon>Eucarida</taxon>
        <taxon>Decapoda</taxon>
        <taxon>Pleocyemata</taxon>
        <taxon>Astacidea</taxon>
        <taxon>Parastacoidea</taxon>
        <taxon>Parastacidae</taxon>
        <taxon>Cherax</taxon>
    </lineage>
</organism>
<feature type="signal peptide" evidence="1">
    <location>
        <begin position="1"/>
        <end position="22"/>
    </location>
</feature>
<reference evidence="2 3" key="1">
    <citation type="journal article" date="2024" name="BMC Genomics">
        <title>Genome assembly of redclaw crayfish (Cherax quadricarinatus) provides insights into its immune adaptation and hypoxia tolerance.</title>
        <authorList>
            <person name="Liu Z."/>
            <person name="Zheng J."/>
            <person name="Li H."/>
            <person name="Fang K."/>
            <person name="Wang S."/>
            <person name="He J."/>
            <person name="Zhou D."/>
            <person name="Weng S."/>
            <person name="Chi M."/>
            <person name="Gu Z."/>
            <person name="He J."/>
            <person name="Li F."/>
            <person name="Wang M."/>
        </authorList>
    </citation>
    <scope>NUCLEOTIDE SEQUENCE [LARGE SCALE GENOMIC DNA]</scope>
    <source>
        <strain evidence="2">ZL_2023a</strain>
    </source>
</reference>
<dbReference type="Proteomes" id="UP001445076">
    <property type="component" value="Unassembled WGS sequence"/>
</dbReference>
<sequence>CAVMRGVHSFWPLLLPLQTTLTLFLQTQIVDTLPADDPDPLVQHPDLPTSPLDPLAQLPTLIESPLGLEGSTHDLNPGTRDFPLVWDRLDSCWGPTQDRQVIRTSKIIEEQNQVIASLQERLEALDTKLQAMLCCCPKADMTKPSVP</sequence>
<dbReference type="AlphaFoldDB" id="A0AAW0XWS5"/>
<feature type="non-terminal residue" evidence="2">
    <location>
        <position position="1"/>
    </location>
</feature>
<protein>
    <submittedName>
        <fullName evidence="2">Uncharacterized protein</fullName>
    </submittedName>
</protein>
<gene>
    <name evidence="2" type="ORF">OTU49_000726</name>
</gene>
<evidence type="ECO:0000256" key="1">
    <source>
        <dbReference type="SAM" id="SignalP"/>
    </source>
</evidence>
<accession>A0AAW0XWS5</accession>
<keyword evidence="3" id="KW-1185">Reference proteome</keyword>